<dbReference type="Proteomes" id="UP001597180">
    <property type="component" value="Unassembled WGS sequence"/>
</dbReference>
<reference evidence="2" key="1">
    <citation type="journal article" date="2019" name="Int. J. Syst. Evol. Microbiol.">
        <title>The Global Catalogue of Microorganisms (GCM) 10K type strain sequencing project: providing services to taxonomists for standard genome sequencing and annotation.</title>
        <authorList>
            <consortium name="The Broad Institute Genomics Platform"/>
            <consortium name="The Broad Institute Genome Sequencing Center for Infectious Disease"/>
            <person name="Wu L."/>
            <person name="Ma J."/>
        </authorList>
    </citation>
    <scope>NUCLEOTIDE SEQUENCE [LARGE SCALE GENOMIC DNA]</scope>
    <source>
        <strain evidence="2">CCUG 53270</strain>
    </source>
</reference>
<accession>A0ABW3UMR7</accession>
<comment type="caution">
    <text evidence="1">The sequence shown here is derived from an EMBL/GenBank/DDBJ whole genome shotgun (WGS) entry which is preliminary data.</text>
</comment>
<sequence length="58" mass="7008">MRKYQRLINDLNNDLESNNETLTIHIWSTDAFLEKMDPAQAEDWKEQFILNIIQKEKN</sequence>
<gene>
    <name evidence="1" type="ORF">ACFQ4B_12235</name>
</gene>
<protein>
    <submittedName>
        <fullName evidence="1">Uncharacterized protein</fullName>
    </submittedName>
</protein>
<proteinExistence type="predicted"/>
<evidence type="ECO:0000313" key="1">
    <source>
        <dbReference type="EMBL" id="MFD1220885.1"/>
    </source>
</evidence>
<name>A0ABW3UMR7_9BACL</name>
<evidence type="ECO:0000313" key="2">
    <source>
        <dbReference type="Proteomes" id="UP001597180"/>
    </source>
</evidence>
<dbReference type="RefSeq" id="WP_345591852.1">
    <property type="nucleotide sequence ID" value="NZ_BAABJG010000029.1"/>
</dbReference>
<dbReference type="EMBL" id="JBHTLU010000014">
    <property type="protein sequence ID" value="MFD1220885.1"/>
    <property type="molecule type" value="Genomic_DNA"/>
</dbReference>
<keyword evidence="2" id="KW-1185">Reference proteome</keyword>
<organism evidence="1 2">
    <name type="scientific">Paenibacillus vulneris</name>
    <dbReference type="NCBI Taxonomy" id="1133364"/>
    <lineage>
        <taxon>Bacteria</taxon>
        <taxon>Bacillati</taxon>
        <taxon>Bacillota</taxon>
        <taxon>Bacilli</taxon>
        <taxon>Bacillales</taxon>
        <taxon>Paenibacillaceae</taxon>
        <taxon>Paenibacillus</taxon>
    </lineage>
</organism>